<feature type="domain" description="Peptidoglycan binding-like" evidence="10">
    <location>
        <begin position="1125"/>
        <end position="1178"/>
    </location>
</feature>
<dbReference type="PROSITE" id="PS00138">
    <property type="entry name" value="SUBTILASE_SER"/>
    <property type="match status" value="1"/>
</dbReference>
<dbReference type="Gene3D" id="3.40.50.200">
    <property type="entry name" value="Peptidase S8/S53 domain"/>
    <property type="match status" value="1"/>
</dbReference>
<feature type="domain" description="Bacterial Ig-like" evidence="11">
    <location>
        <begin position="689"/>
        <end position="758"/>
    </location>
</feature>
<evidence type="ECO:0000313" key="12">
    <source>
        <dbReference type="EMBL" id="NJP37427.1"/>
    </source>
</evidence>
<feature type="active site" description="Charge relay system" evidence="5 6">
    <location>
        <position position="383"/>
    </location>
</feature>
<evidence type="ECO:0000259" key="10">
    <source>
        <dbReference type="Pfam" id="PF01471"/>
    </source>
</evidence>
<dbReference type="InterPro" id="IPR044016">
    <property type="entry name" value="Big_13"/>
</dbReference>
<feature type="domain" description="Peptidoglycan binding-like" evidence="10">
    <location>
        <begin position="1052"/>
        <end position="1102"/>
    </location>
</feature>
<dbReference type="EMBL" id="JAATHJ010000008">
    <property type="protein sequence ID" value="NJP37427.1"/>
    <property type="molecule type" value="Genomic_DNA"/>
</dbReference>
<dbReference type="InterPro" id="IPR015500">
    <property type="entry name" value="Peptidase_S8_subtilisin-rel"/>
</dbReference>
<dbReference type="InterPro" id="IPR034213">
    <property type="entry name" value="S8_Vpr-like"/>
</dbReference>
<dbReference type="PANTHER" id="PTHR43806:SF65">
    <property type="entry name" value="SERINE PROTEASE APRX"/>
    <property type="match status" value="1"/>
</dbReference>
<feature type="domain" description="Peptidoglycan binding-like" evidence="10">
    <location>
        <begin position="909"/>
        <end position="966"/>
    </location>
</feature>
<evidence type="ECO:0000256" key="5">
    <source>
        <dbReference type="PIRSR" id="PIRSR615500-1"/>
    </source>
</evidence>
<comment type="caution">
    <text evidence="12">The sequence shown here is derived from an EMBL/GenBank/DDBJ whole genome shotgun (WGS) entry which is preliminary data.</text>
</comment>
<dbReference type="PANTHER" id="PTHR43806">
    <property type="entry name" value="PEPTIDASE S8"/>
    <property type="match status" value="1"/>
</dbReference>
<evidence type="ECO:0000256" key="1">
    <source>
        <dbReference type="ARBA" id="ARBA00011073"/>
    </source>
</evidence>
<reference evidence="12 13" key="1">
    <citation type="submission" date="2020-03" db="EMBL/GenBank/DDBJ databases">
        <title>Assessment of the enzymatic potential of alkaline-tolerant lipase obtained from Bacillus luteus H11 (technogenic soil) for the bioremediation of saline soils contaminated with petroleum substances.</title>
        <authorList>
            <person name="Kalwasinska A."/>
        </authorList>
    </citation>
    <scope>NUCLEOTIDE SEQUENCE [LARGE SCALE GENOMIC DNA]</scope>
    <source>
        <strain evidence="12 13">H11</strain>
    </source>
</reference>
<keyword evidence="2 6" id="KW-0645">Protease</keyword>
<evidence type="ECO:0000256" key="3">
    <source>
        <dbReference type="ARBA" id="ARBA00022801"/>
    </source>
</evidence>
<dbReference type="GO" id="GO:0006508">
    <property type="term" value="P:proteolysis"/>
    <property type="evidence" value="ECO:0007669"/>
    <property type="project" value="UniProtKB-KW"/>
</dbReference>
<sequence length="1183" mass="127002">MKSVGAVVLIVIGMLVSLQTAVAAEAFLDPDIPVDSGQMVEVIVDLTEEPVHIQEKEAEESGETFSALETEARQQQASALFEAYLEQEDISVEHIEKLEKVLYGFAITMPANQAASFTKLEYVDGVYLSQLYEVALETDVDSQEQTEALEAEMEALAELGLTGKGVKVGVLDSGIDYHHPALKHAYRDGANFIRDGRTDPLEGHGVNSTHGTAVSAVIAGKGDVQGIAPDVDLYVYRVLNTINQGYTGSILTAMDQAVEDGVDVVNMSFGQESNIADTPLTKAISNMIDAGIVVVAAAGNDGEDGMGTVNNPGTSPLAVTVGASYLSRGQEVVADFSSRGPLTDTYDIKPDLTAPGAAIYTALSKSSAGGSYTKAYSFFSGTSFASPYTAGLAALLLEQDPSLAPDEVKARMMNTSDAINGVSVNDAGAGRIDPAGALQTDVIAFVQDSHTFTEEGKEKQRAHRNGSMNLKTIRAGGTFSRTTVVTLENASSSAVTFQTGVEEKAMRGMKMSLPKEVTVPAGGKKDVTVTLSSAKPTSGYMEGWLTFRSDNAEDLRIPFGGQVETISNPVKEFKTDRNLVSRHVQPELQWNIDSSMKAELSLLTKDGTKLGTIKPGSGAKLKWDLRYTDTNGAAKRAGTGTYQLKLEAVSGENRYSRTLTIDVYEEKPAISLEATQLDQNLIRGAVASRFSDKQEADTAITLTFELSQNGSRYSSGTASVQADGSFRIRNRLQDGESELTLTAEDRLGNKQTNSFTVTKEQEVYQLNDSGSGVEALQDAMKHLGFDAGESGTFGAATQAALEELQQYYGLAVTGEADTETIRLIASITDGTYATPSDTEDVRTFKQRLTHLGFGTFPERPSPRYGPVTERVVADFQQHYGLVVNGYGDPVTLQKMDELWGQSLKDGDDNENVRSMKISLTSLGFGTFPERPSPRYGPVTEGVVRAFQEASGLRASGTANPITLAAIEQQLSSFWTDGDDDPAITGLKQQLTALGYGSFPQRPSTRYGPVTTRVVEAFQQDQGLTVTGNIDRVTEQTMNRLQEIVYTDGADAPGVRDVKQQLTALGFGSFPQRPSTRYGPVTMSVVQDFQAHFGLEQSGSITRRDQQVLDRETATVLQSGFSTTEARDMKVKLSAAGYGTFPADPSDVFGPVTASVVSDFQASQGLPVSGIMDSVSLERLRELQ</sequence>
<accession>A0A969PXI3</accession>
<feature type="domain" description="Peptidoglycan binding-like" evidence="10">
    <location>
        <begin position="839"/>
        <end position="895"/>
    </location>
</feature>
<dbReference type="PROSITE" id="PS00136">
    <property type="entry name" value="SUBTILASE_ASP"/>
    <property type="match status" value="1"/>
</dbReference>
<evidence type="ECO:0000259" key="11">
    <source>
        <dbReference type="Pfam" id="PF19077"/>
    </source>
</evidence>
<dbReference type="GO" id="GO:0004252">
    <property type="term" value="F:serine-type endopeptidase activity"/>
    <property type="evidence" value="ECO:0007669"/>
    <property type="project" value="UniProtKB-UniRule"/>
</dbReference>
<dbReference type="Proteomes" id="UP000752012">
    <property type="component" value="Unassembled WGS sequence"/>
</dbReference>
<feature type="domain" description="Peptidoglycan binding-like" evidence="10">
    <location>
        <begin position="769"/>
        <end position="823"/>
    </location>
</feature>
<dbReference type="InterPro" id="IPR050131">
    <property type="entry name" value="Peptidase_S8_subtilisin-like"/>
</dbReference>
<dbReference type="Gene3D" id="2.60.40.1710">
    <property type="entry name" value="Subtilisin-like superfamily"/>
    <property type="match status" value="1"/>
</dbReference>
<dbReference type="Pfam" id="PF00082">
    <property type="entry name" value="Peptidase_S8"/>
    <property type="match status" value="1"/>
</dbReference>
<dbReference type="InterPro" id="IPR023828">
    <property type="entry name" value="Peptidase_S8_Ser-AS"/>
</dbReference>
<feature type="active site" description="Charge relay system" evidence="5 6">
    <location>
        <position position="210"/>
    </location>
</feature>
<feature type="domain" description="Peptidase S8/S53" evidence="9">
    <location>
        <begin position="163"/>
        <end position="418"/>
    </location>
</feature>
<feature type="active site" description="Charge relay system" evidence="5 6">
    <location>
        <position position="172"/>
    </location>
</feature>
<organism evidence="12 13">
    <name type="scientific">Alkalicoccus luteus</name>
    <dbReference type="NCBI Taxonomy" id="1237094"/>
    <lineage>
        <taxon>Bacteria</taxon>
        <taxon>Bacillati</taxon>
        <taxon>Bacillota</taxon>
        <taxon>Bacilli</taxon>
        <taxon>Bacillales</taxon>
        <taxon>Bacillaceae</taxon>
        <taxon>Alkalicoccus</taxon>
    </lineage>
</organism>
<evidence type="ECO:0000313" key="13">
    <source>
        <dbReference type="Proteomes" id="UP000752012"/>
    </source>
</evidence>
<dbReference type="InterPro" id="IPR036366">
    <property type="entry name" value="PGBDSf"/>
</dbReference>
<feature type="chain" id="PRO_5037307709" evidence="8">
    <location>
        <begin position="24"/>
        <end position="1183"/>
    </location>
</feature>
<keyword evidence="8" id="KW-0732">Signal</keyword>
<dbReference type="RefSeq" id="WP_168005968.1">
    <property type="nucleotide sequence ID" value="NZ_JAATHJ010000008.1"/>
</dbReference>
<dbReference type="Gene3D" id="1.10.101.10">
    <property type="entry name" value="PGBD-like superfamily/PGBD"/>
    <property type="match status" value="6"/>
</dbReference>
<dbReference type="InterPro" id="IPR036365">
    <property type="entry name" value="PGBD-like_sf"/>
</dbReference>
<dbReference type="CDD" id="cd07474">
    <property type="entry name" value="Peptidases_S8_subtilisin_Vpr-like"/>
    <property type="match status" value="1"/>
</dbReference>
<evidence type="ECO:0000256" key="7">
    <source>
        <dbReference type="RuleBase" id="RU003355"/>
    </source>
</evidence>
<protein>
    <submittedName>
        <fullName evidence="12">S8 family serine peptidase</fullName>
    </submittedName>
</protein>
<dbReference type="Pfam" id="PF19077">
    <property type="entry name" value="Big_13"/>
    <property type="match status" value="1"/>
</dbReference>
<evidence type="ECO:0000256" key="8">
    <source>
        <dbReference type="SAM" id="SignalP"/>
    </source>
</evidence>
<keyword evidence="3 6" id="KW-0378">Hydrolase</keyword>
<dbReference type="InterPro" id="IPR036852">
    <property type="entry name" value="Peptidase_S8/S53_dom_sf"/>
</dbReference>
<keyword evidence="13" id="KW-1185">Reference proteome</keyword>
<dbReference type="SUPFAM" id="SSF47090">
    <property type="entry name" value="PGBD-like"/>
    <property type="match status" value="6"/>
</dbReference>
<dbReference type="InterPro" id="IPR023827">
    <property type="entry name" value="Peptidase_S8_Asp-AS"/>
</dbReference>
<proteinExistence type="inferred from homology"/>
<dbReference type="PROSITE" id="PS51892">
    <property type="entry name" value="SUBTILASE"/>
    <property type="match status" value="1"/>
</dbReference>
<evidence type="ECO:0000256" key="4">
    <source>
        <dbReference type="ARBA" id="ARBA00022825"/>
    </source>
</evidence>
<feature type="signal peptide" evidence="8">
    <location>
        <begin position="1"/>
        <end position="23"/>
    </location>
</feature>
<dbReference type="Pfam" id="PF01471">
    <property type="entry name" value="PG_binding_1"/>
    <property type="match status" value="6"/>
</dbReference>
<feature type="domain" description="Peptidoglycan binding-like" evidence="10">
    <location>
        <begin position="981"/>
        <end position="1037"/>
    </location>
</feature>
<dbReference type="SUPFAM" id="SSF52743">
    <property type="entry name" value="Subtilisin-like"/>
    <property type="match status" value="1"/>
</dbReference>
<evidence type="ECO:0000259" key="9">
    <source>
        <dbReference type="Pfam" id="PF00082"/>
    </source>
</evidence>
<dbReference type="AlphaFoldDB" id="A0A969PXI3"/>
<dbReference type="PRINTS" id="PR00723">
    <property type="entry name" value="SUBTILISIN"/>
</dbReference>
<comment type="similarity">
    <text evidence="1 6 7">Belongs to the peptidase S8 family.</text>
</comment>
<evidence type="ECO:0000256" key="6">
    <source>
        <dbReference type="PROSITE-ProRule" id="PRU01240"/>
    </source>
</evidence>
<keyword evidence="4 6" id="KW-0720">Serine protease</keyword>
<evidence type="ECO:0000256" key="2">
    <source>
        <dbReference type="ARBA" id="ARBA00022670"/>
    </source>
</evidence>
<dbReference type="InterPro" id="IPR002477">
    <property type="entry name" value="Peptidoglycan-bd-like"/>
</dbReference>
<name>A0A969PXI3_9BACI</name>
<dbReference type="InterPro" id="IPR000209">
    <property type="entry name" value="Peptidase_S8/S53_dom"/>
</dbReference>
<gene>
    <name evidence="12" type="ORF">HCN83_07480</name>
</gene>